<dbReference type="SUPFAM" id="SSF52540">
    <property type="entry name" value="P-loop containing nucleoside triphosphate hydrolases"/>
    <property type="match status" value="1"/>
</dbReference>
<dbReference type="EMBL" id="LN899821">
    <property type="protein sequence ID" value="CUV16220.1"/>
    <property type="molecule type" value="Genomic_DNA"/>
</dbReference>
<dbReference type="GO" id="GO:0043138">
    <property type="term" value="F:3'-5' DNA helicase activity"/>
    <property type="evidence" value="ECO:0007669"/>
    <property type="project" value="TreeGrafter"/>
</dbReference>
<evidence type="ECO:0000256" key="1">
    <source>
        <dbReference type="ARBA" id="ARBA00034923"/>
    </source>
</evidence>
<name>A0A0S4U1V2_RALSL</name>
<dbReference type="GO" id="GO:0003677">
    <property type="term" value="F:DNA binding"/>
    <property type="evidence" value="ECO:0007669"/>
    <property type="project" value="InterPro"/>
</dbReference>
<organism evidence="3">
    <name type="scientific">Ralstonia solanacearum</name>
    <name type="common">Pseudomonas solanacearum</name>
    <dbReference type="NCBI Taxonomy" id="305"/>
    <lineage>
        <taxon>Bacteria</taxon>
        <taxon>Pseudomonadati</taxon>
        <taxon>Pseudomonadota</taxon>
        <taxon>Betaproteobacteria</taxon>
        <taxon>Burkholderiales</taxon>
        <taxon>Burkholderiaceae</taxon>
        <taxon>Ralstonia</taxon>
        <taxon>Ralstonia solanacearum species complex</taxon>
    </lineage>
</organism>
<evidence type="ECO:0000313" key="3">
    <source>
        <dbReference type="EMBL" id="CUV16220.1"/>
    </source>
</evidence>
<sequence length="719" mass="80162">MTNVNFTRGANGKPAATQALQEALSAIDGLAGECFFGYPLIATPEGKYFLDATLVSPEKGVVLFHLIEGTEVGDYAAHQDDLANKIEAKLKLHKELVKGRRLIPNLQVITFAPAIDNVDRLAIDHYPLVNEKTLSTVIEGFSWGDDASDELYRLTLSAVESLSSIRKSRSKREVTKPDSRGARLKKLEDSIATLDHRQNRAVIETVDGVQRIRGLAGSGKTIVLALKAAYLHTQHPDWRIAVTFHTRSLKGQFKRLINNFCIEQSGEEPDWTKLRVINAWGAPGGSERDGIYYEFCRATGQEFHDFRAASNRFGGNDKAFDGACQTALDGATSPADLYDAVLVDEAQDFTPGFLRLCYAMLKAPKRLVYAYDELQNLSGTSLPPPEEIFGTDAGGRPLVSLDDDSSRDVILQKCYRNSRPVLVTAHALGFGINREPPAGNETGLVQMFDQPALWEEIGYSVRQGELAKGKPVVLERTNETSPEFLSSHSPIDDLVVFQEFRNEAEQNAWLVDEIQRNLTEDELRHDDIIVIHPDPVSARERLGPIRKTLFERKIQSHLAGVDTLADVFFKAETPSVTFTGIFRAKGNEAGMVYVINAQDCDWTGPGLATLRNRLFTAITRSKAWVRVVGFGQGMVRLQQEFERLKQRDFRLDFTYPTDALLGKLRIAYRDLSPHEKRRLDQRRGGAAELAEALDRGEMTADDLDAETKQKLLRWLGGSR</sequence>
<dbReference type="GO" id="GO:0005829">
    <property type="term" value="C:cytosol"/>
    <property type="evidence" value="ECO:0007669"/>
    <property type="project" value="TreeGrafter"/>
</dbReference>
<dbReference type="GO" id="GO:0005524">
    <property type="term" value="F:ATP binding"/>
    <property type="evidence" value="ECO:0007669"/>
    <property type="project" value="InterPro"/>
</dbReference>
<dbReference type="Pfam" id="PF13538">
    <property type="entry name" value="UvrD_C_2"/>
    <property type="match status" value="1"/>
</dbReference>
<dbReference type="GO" id="GO:0000725">
    <property type="term" value="P:recombinational repair"/>
    <property type="evidence" value="ECO:0007669"/>
    <property type="project" value="TreeGrafter"/>
</dbReference>
<dbReference type="GO" id="GO:0033202">
    <property type="term" value="C:DNA helicase complex"/>
    <property type="evidence" value="ECO:0007669"/>
    <property type="project" value="TreeGrafter"/>
</dbReference>
<dbReference type="PANTHER" id="PTHR11070:SF2">
    <property type="entry name" value="ATP-DEPENDENT DNA HELICASE SRS2"/>
    <property type="match status" value="1"/>
</dbReference>
<dbReference type="InterPro" id="IPR027785">
    <property type="entry name" value="UvrD-like_helicase_C"/>
</dbReference>
<proteinExistence type="predicted"/>
<dbReference type="PANTHER" id="PTHR11070">
    <property type="entry name" value="UVRD / RECB / PCRA DNA HELICASE FAMILY MEMBER"/>
    <property type="match status" value="1"/>
</dbReference>
<evidence type="ECO:0000259" key="2">
    <source>
        <dbReference type="Pfam" id="PF13538"/>
    </source>
</evidence>
<dbReference type="AlphaFoldDB" id="A0A0S4U1V2"/>
<feature type="domain" description="UvrD-like helicase C-terminal" evidence="2">
    <location>
        <begin position="579"/>
        <end position="628"/>
    </location>
</feature>
<dbReference type="InterPro" id="IPR000212">
    <property type="entry name" value="DNA_helicase_UvrD/REP"/>
</dbReference>
<protein>
    <recommendedName>
        <fullName evidence="1">DNA 3'-5' helicase II</fullName>
    </recommendedName>
</protein>
<accession>A0A0S4U1V2</accession>
<dbReference type="InterPro" id="IPR027417">
    <property type="entry name" value="P-loop_NTPase"/>
</dbReference>
<dbReference type="Gene3D" id="3.40.50.300">
    <property type="entry name" value="P-loop containing nucleotide triphosphate hydrolases"/>
    <property type="match status" value="2"/>
</dbReference>
<gene>
    <name evidence="3" type="ORF">PSS4_v1_50005</name>
</gene>
<reference evidence="3" key="1">
    <citation type="submission" date="2015-10" db="EMBL/GenBank/DDBJ databases">
        <authorList>
            <person name="Gilbert D.G."/>
        </authorList>
    </citation>
    <scope>NUCLEOTIDE SEQUENCE</scope>
    <source>
        <strain evidence="3">Phyl III-seqv23</strain>
    </source>
</reference>